<comment type="caution">
    <text evidence="4">The sequence shown here is derived from an EMBL/GenBank/DDBJ whole genome shotgun (WGS) entry which is preliminary data.</text>
</comment>
<evidence type="ECO:0000256" key="1">
    <source>
        <dbReference type="ARBA" id="ARBA00023125"/>
    </source>
</evidence>
<evidence type="ECO:0000259" key="3">
    <source>
        <dbReference type="PROSITE" id="PS50977"/>
    </source>
</evidence>
<sequence length="225" mass="24735">MLSTDAKALAVSIPKLPQAEVRNNGPNLKTRQILRAARRLFFAKPYDAVSMEAVATHASVSKGTLYLHFRDKETLFATLIVEELSATAVDLWCQTSEHVAMEAVLTRVARNYVGLFGSRHAIEVYKSLVSVSARFPKLGRLFYEHGTKVLTERLATFIATRSEEGLLDVPDPDLAAEQFLSLVRGSLHLREVLSTQAPSAAEIDKVIASGVRLFLKGYAAPPRQG</sequence>
<dbReference type="Pfam" id="PF00440">
    <property type="entry name" value="TetR_N"/>
    <property type="match status" value="1"/>
</dbReference>
<keyword evidence="5" id="KW-1185">Reference proteome</keyword>
<dbReference type="PRINTS" id="PR00455">
    <property type="entry name" value="HTHTETR"/>
</dbReference>
<proteinExistence type="predicted"/>
<evidence type="ECO:0000313" key="4">
    <source>
        <dbReference type="EMBL" id="GLS19247.1"/>
    </source>
</evidence>
<dbReference type="Gene3D" id="1.10.357.10">
    <property type="entry name" value="Tetracycline Repressor, domain 2"/>
    <property type="match status" value="1"/>
</dbReference>
<dbReference type="SUPFAM" id="SSF48498">
    <property type="entry name" value="Tetracyclin repressor-like, C-terminal domain"/>
    <property type="match status" value="1"/>
</dbReference>
<dbReference type="Gene3D" id="1.10.10.60">
    <property type="entry name" value="Homeodomain-like"/>
    <property type="match status" value="1"/>
</dbReference>
<dbReference type="SUPFAM" id="SSF46689">
    <property type="entry name" value="Homeodomain-like"/>
    <property type="match status" value="1"/>
</dbReference>
<dbReference type="Pfam" id="PF14246">
    <property type="entry name" value="TetR_C_7"/>
    <property type="match status" value="1"/>
</dbReference>
<dbReference type="PANTHER" id="PTHR30055:SF146">
    <property type="entry name" value="HTH-TYPE TRANSCRIPTIONAL DUAL REGULATOR CECR"/>
    <property type="match status" value="1"/>
</dbReference>
<dbReference type="PROSITE" id="PS50977">
    <property type="entry name" value="HTH_TETR_2"/>
    <property type="match status" value="1"/>
</dbReference>
<feature type="domain" description="HTH tetR-type" evidence="3">
    <location>
        <begin position="27"/>
        <end position="87"/>
    </location>
</feature>
<dbReference type="PANTHER" id="PTHR30055">
    <property type="entry name" value="HTH-TYPE TRANSCRIPTIONAL REGULATOR RUTR"/>
    <property type="match status" value="1"/>
</dbReference>
<feature type="DNA-binding region" description="H-T-H motif" evidence="2">
    <location>
        <begin position="50"/>
        <end position="69"/>
    </location>
</feature>
<dbReference type="InterPro" id="IPR009057">
    <property type="entry name" value="Homeodomain-like_sf"/>
</dbReference>
<evidence type="ECO:0000256" key="2">
    <source>
        <dbReference type="PROSITE-ProRule" id="PRU00335"/>
    </source>
</evidence>
<dbReference type="InterPro" id="IPR036271">
    <property type="entry name" value="Tet_transcr_reg_TetR-rel_C_sf"/>
</dbReference>
<dbReference type="EMBL" id="BSPC01000021">
    <property type="protein sequence ID" value="GLS19247.1"/>
    <property type="molecule type" value="Genomic_DNA"/>
</dbReference>
<accession>A0ABQ6CFW2</accession>
<organism evidence="4 5">
    <name type="scientific">Labrys miyagiensis</name>
    <dbReference type="NCBI Taxonomy" id="346912"/>
    <lineage>
        <taxon>Bacteria</taxon>
        <taxon>Pseudomonadati</taxon>
        <taxon>Pseudomonadota</taxon>
        <taxon>Alphaproteobacteria</taxon>
        <taxon>Hyphomicrobiales</taxon>
        <taxon>Xanthobacteraceae</taxon>
        <taxon>Labrys</taxon>
    </lineage>
</organism>
<evidence type="ECO:0000313" key="5">
    <source>
        <dbReference type="Proteomes" id="UP001156882"/>
    </source>
</evidence>
<dbReference type="RefSeq" id="WP_284312121.1">
    <property type="nucleotide sequence ID" value="NZ_BSPC01000021.1"/>
</dbReference>
<protein>
    <submittedName>
        <fullName evidence="4">Transcriptional regulator</fullName>
    </submittedName>
</protein>
<keyword evidence="1 2" id="KW-0238">DNA-binding</keyword>
<name>A0ABQ6CFW2_9HYPH</name>
<dbReference type="InterPro" id="IPR001647">
    <property type="entry name" value="HTH_TetR"/>
</dbReference>
<reference evidence="5" key="1">
    <citation type="journal article" date="2019" name="Int. J. Syst. Evol. Microbiol.">
        <title>The Global Catalogue of Microorganisms (GCM) 10K type strain sequencing project: providing services to taxonomists for standard genome sequencing and annotation.</title>
        <authorList>
            <consortium name="The Broad Institute Genomics Platform"/>
            <consortium name="The Broad Institute Genome Sequencing Center for Infectious Disease"/>
            <person name="Wu L."/>
            <person name="Ma J."/>
        </authorList>
    </citation>
    <scope>NUCLEOTIDE SEQUENCE [LARGE SCALE GENOMIC DNA]</scope>
    <source>
        <strain evidence="5">NBRC 101365</strain>
    </source>
</reference>
<dbReference type="Proteomes" id="UP001156882">
    <property type="component" value="Unassembled WGS sequence"/>
</dbReference>
<dbReference type="InterPro" id="IPR050109">
    <property type="entry name" value="HTH-type_TetR-like_transc_reg"/>
</dbReference>
<gene>
    <name evidence="4" type="ORF">GCM10007874_22640</name>
</gene>
<dbReference type="InterPro" id="IPR039536">
    <property type="entry name" value="TetR_C_Proteobacteria"/>
</dbReference>